<dbReference type="HOGENOM" id="CLU_183480_0_0_2"/>
<evidence type="ECO:0000256" key="1">
    <source>
        <dbReference type="SAM" id="Phobius"/>
    </source>
</evidence>
<dbReference type="RefSeq" id="WP_013866990.1">
    <property type="nucleotide sequence ID" value="NC_015636.1"/>
</dbReference>
<keyword evidence="1" id="KW-1133">Transmembrane helix</keyword>
<dbReference type="Pfam" id="PF19094">
    <property type="entry name" value="EMC6_arch"/>
    <property type="match status" value="1"/>
</dbReference>
<dbReference type="AlphaFoldDB" id="F8AMB5"/>
<feature type="transmembrane region" description="Helical" evidence="1">
    <location>
        <begin position="67"/>
        <end position="86"/>
    </location>
</feature>
<feature type="transmembrane region" description="Helical" evidence="1">
    <location>
        <begin position="7"/>
        <end position="26"/>
    </location>
</feature>
<accession>F8AMB5</accession>
<keyword evidence="1" id="KW-0472">Membrane</keyword>
<dbReference type="EMBL" id="CP002792">
    <property type="protein sequence ID" value="AEH06805.1"/>
    <property type="molecule type" value="Genomic_DNA"/>
</dbReference>
<protein>
    <submittedName>
        <fullName evidence="2">Uncharacterized protein</fullName>
    </submittedName>
</protein>
<dbReference type="GeneID" id="10772979"/>
<organism evidence="2 3">
    <name type="scientific">Methanothermococcus okinawensis (strain DSM 14208 / JCM 11175 / IH1)</name>
    <dbReference type="NCBI Taxonomy" id="647113"/>
    <lineage>
        <taxon>Archaea</taxon>
        <taxon>Methanobacteriati</taxon>
        <taxon>Methanobacteriota</taxon>
        <taxon>Methanomada group</taxon>
        <taxon>Methanococci</taxon>
        <taxon>Methanococcales</taxon>
        <taxon>Methanococcaceae</taxon>
        <taxon>Methanothermococcus</taxon>
    </lineage>
</organism>
<feature type="transmembrane region" description="Helical" evidence="1">
    <location>
        <begin position="32"/>
        <end position="55"/>
    </location>
</feature>
<proteinExistence type="predicted"/>
<evidence type="ECO:0000313" key="3">
    <source>
        <dbReference type="Proteomes" id="UP000009296"/>
    </source>
</evidence>
<dbReference type="KEGG" id="mok:Metok_0828"/>
<keyword evidence="3" id="KW-1185">Reference proteome</keyword>
<dbReference type="eggNOG" id="arCOG05042">
    <property type="taxonomic scope" value="Archaea"/>
</dbReference>
<dbReference type="InterPro" id="IPR043941">
    <property type="entry name" value="EMC6-arch"/>
</dbReference>
<reference evidence="2" key="1">
    <citation type="submission" date="2011-05" db="EMBL/GenBank/DDBJ databases">
        <title>Complete sequence of chromosome of Methanothermococcus okinawensis IH1.</title>
        <authorList>
            <consortium name="US DOE Joint Genome Institute"/>
            <person name="Lucas S."/>
            <person name="Han J."/>
            <person name="Lapidus A."/>
            <person name="Cheng J.-F."/>
            <person name="Goodwin L."/>
            <person name="Pitluck S."/>
            <person name="Peters L."/>
            <person name="Mikhailova N."/>
            <person name="Held B."/>
            <person name="Han C."/>
            <person name="Tapia R."/>
            <person name="Land M."/>
            <person name="Hauser L."/>
            <person name="Kyrpides N."/>
            <person name="Ivanova N."/>
            <person name="Pagani I."/>
            <person name="Sieprawska-Lupa M."/>
            <person name="Takai K."/>
            <person name="Miyazaki J."/>
            <person name="Whitman W."/>
            <person name="Woyke T."/>
        </authorList>
    </citation>
    <scope>NUCLEOTIDE SEQUENCE</scope>
    <source>
        <strain evidence="2">IH1</strain>
    </source>
</reference>
<dbReference type="Proteomes" id="UP000009296">
    <property type="component" value="Chromosome"/>
</dbReference>
<name>F8AMB5_METOI</name>
<keyword evidence="1" id="KW-0812">Transmembrane</keyword>
<dbReference type="STRING" id="647113.Metok_0828"/>
<dbReference type="OrthoDB" id="64172at2157"/>
<gene>
    <name evidence="2" type="ordered locus">Metok_0828</name>
</gene>
<sequence length="92" mass="9769">MDLEGKTAIIHTIGGILFGLLANYIYTAGLGTLSGIVTLLFLFVGLIITGHITAMIVGKGSLSQKQWLGSGGVSYFFTSVVFWVLVYNGVLL</sequence>
<evidence type="ECO:0000313" key="2">
    <source>
        <dbReference type="EMBL" id="AEH06805.1"/>
    </source>
</evidence>